<gene>
    <name evidence="1" type="ORF">S01H4_36168</name>
</gene>
<accession>X1AP76</accession>
<proteinExistence type="predicted"/>
<organism evidence="1">
    <name type="scientific">marine sediment metagenome</name>
    <dbReference type="NCBI Taxonomy" id="412755"/>
    <lineage>
        <taxon>unclassified sequences</taxon>
        <taxon>metagenomes</taxon>
        <taxon>ecological metagenomes</taxon>
    </lineage>
</organism>
<reference evidence="1" key="1">
    <citation type="journal article" date="2014" name="Front. Microbiol.">
        <title>High frequency of phylogenetically diverse reductive dehalogenase-homologous genes in deep subseafloor sedimentary metagenomes.</title>
        <authorList>
            <person name="Kawai M."/>
            <person name="Futagami T."/>
            <person name="Toyoda A."/>
            <person name="Takaki Y."/>
            <person name="Nishi S."/>
            <person name="Hori S."/>
            <person name="Arai W."/>
            <person name="Tsubouchi T."/>
            <person name="Morono Y."/>
            <person name="Uchiyama I."/>
            <person name="Ito T."/>
            <person name="Fujiyama A."/>
            <person name="Inagaki F."/>
            <person name="Takami H."/>
        </authorList>
    </citation>
    <scope>NUCLEOTIDE SEQUENCE</scope>
    <source>
        <strain evidence="1">Expedition CK06-06</strain>
    </source>
</reference>
<sequence>TISVRILPRDTLVSIDPPIQTAYDVNATFSFTFDDVTGALNDPIANDAKLTVTTSLSDYSITYNSGTRTFTISFDTVQFGALGLQTFTLDVRWDGAPFYANQTGRSISVTVIARQTVLDYQAPSPTQYLDNVTFSVTWISNLVNFPDCYLA</sequence>
<dbReference type="EMBL" id="BART01019307">
    <property type="protein sequence ID" value="GAG84494.1"/>
    <property type="molecule type" value="Genomic_DNA"/>
</dbReference>
<name>X1AP76_9ZZZZ</name>
<protein>
    <submittedName>
        <fullName evidence="1">Uncharacterized protein</fullName>
    </submittedName>
</protein>
<dbReference type="AlphaFoldDB" id="X1AP76"/>
<comment type="caution">
    <text evidence="1">The sequence shown here is derived from an EMBL/GenBank/DDBJ whole genome shotgun (WGS) entry which is preliminary data.</text>
</comment>
<feature type="non-terminal residue" evidence="1">
    <location>
        <position position="1"/>
    </location>
</feature>
<evidence type="ECO:0000313" key="1">
    <source>
        <dbReference type="EMBL" id="GAG84494.1"/>
    </source>
</evidence>